<name>A0AAN9KC00_CANGL</name>
<proteinExistence type="predicted"/>
<keyword evidence="1" id="KW-0812">Transmembrane</keyword>
<sequence length="93" mass="10757">MGLVQRMNACMASGFDAERLWERIRTYILQVLLIVRVGLRAQPATRRYEQLELLLLLIPLPSYWGVSSCGIWLIHLRWPDAVLDFVEARGAIF</sequence>
<evidence type="ECO:0000313" key="2">
    <source>
        <dbReference type="EMBL" id="KAK7313646.1"/>
    </source>
</evidence>
<dbReference type="AlphaFoldDB" id="A0AAN9KC00"/>
<accession>A0AAN9KC00</accession>
<comment type="caution">
    <text evidence="2">The sequence shown here is derived from an EMBL/GenBank/DDBJ whole genome shotgun (WGS) entry which is preliminary data.</text>
</comment>
<protein>
    <submittedName>
        <fullName evidence="2">Uncharacterized protein</fullName>
    </submittedName>
</protein>
<evidence type="ECO:0000256" key="1">
    <source>
        <dbReference type="SAM" id="Phobius"/>
    </source>
</evidence>
<evidence type="ECO:0000313" key="3">
    <source>
        <dbReference type="Proteomes" id="UP001367508"/>
    </source>
</evidence>
<keyword evidence="3" id="KW-1185">Reference proteome</keyword>
<feature type="transmembrane region" description="Helical" evidence="1">
    <location>
        <begin position="53"/>
        <end position="74"/>
    </location>
</feature>
<reference evidence="2 3" key="1">
    <citation type="submission" date="2024-01" db="EMBL/GenBank/DDBJ databases">
        <title>The genomes of 5 underutilized Papilionoideae crops provide insights into root nodulation and disease resistanc.</title>
        <authorList>
            <person name="Jiang F."/>
        </authorList>
    </citation>
    <scope>NUCLEOTIDE SEQUENCE [LARGE SCALE GENOMIC DNA]</scope>
    <source>
        <strain evidence="2">LVBAO_FW01</strain>
        <tissue evidence="2">Leaves</tissue>
    </source>
</reference>
<organism evidence="2 3">
    <name type="scientific">Canavalia gladiata</name>
    <name type="common">Sword bean</name>
    <name type="synonym">Dolichos gladiatus</name>
    <dbReference type="NCBI Taxonomy" id="3824"/>
    <lineage>
        <taxon>Eukaryota</taxon>
        <taxon>Viridiplantae</taxon>
        <taxon>Streptophyta</taxon>
        <taxon>Embryophyta</taxon>
        <taxon>Tracheophyta</taxon>
        <taxon>Spermatophyta</taxon>
        <taxon>Magnoliopsida</taxon>
        <taxon>eudicotyledons</taxon>
        <taxon>Gunneridae</taxon>
        <taxon>Pentapetalae</taxon>
        <taxon>rosids</taxon>
        <taxon>fabids</taxon>
        <taxon>Fabales</taxon>
        <taxon>Fabaceae</taxon>
        <taxon>Papilionoideae</taxon>
        <taxon>50 kb inversion clade</taxon>
        <taxon>NPAAA clade</taxon>
        <taxon>indigoferoid/millettioid clade</taxon>
        <taxon>Phaseoleae</taxon>
        <taxon>Canavalia</taxon>
    </lineage>
</organism>
<gene>
    <name evidence="2" type="ORF">VNO77_38836</name>
</gene>
<dbReference type="Proteomes" id="UP001367508">
    <property type="component" value="Unassembled WGS sequence"/>
</dbReference>
<keyword evidence="1" id="KW-1133">Transmembrane helix</keyword>
<keyword evidence="1" id="KW-0472">Membrane</keyword>
<dbReference type="EMBL" id="JAYMYQ010000009">
    <property type="protein sequence ID" value="KAK7313646.1"/>
    <property type="molecule type" value="Genomic_DNA"/>
</dbReference>